<evidence type="ECO:0000256" key="1">
    <source>
        <dbReference type="ARBA" id="ARBA00010062"/>
    </source>
</evidence>
<keyword evidence="3 5" id="KW-0732">Signal</keyword>
<dbReference type="AlphaFoldDB" id="A0A3N5AEN5"/>
<evidence type="ECO:0000256" key="5">
    <source>
        <dbReference type="SAM" id="SignalP"/>
    </source>
</evidence>
<dbReference type="InterPro" id="IPR000709">
    <property type="entry name" value="Leu_Ile_Val-bd"/>
</dbReference>
<feature type="chain" id="PRO_5039642982" evidence="5">
    <location>
        <begin position="18"/>
        <end position="393"/>
    </location>
</feature>
<feature type="domain" description="Leucine-binding protein" evidence="6">
    <location>
        <begin position="38"/>
        <end position="387"/>
    </location>
</feature>
<dbReference type="Proteomes" id="UP000282654">
    <property type="component" value="Unassembled WGS sequence"/>
</dbReference>
<dbReference type="GO" id="GO:0006865">
    <property type="term" value="P:amino acid transport"/>
    <property type="evidence" value="ECO:0007669"/>
    <property type="project" value="UniProtKB-KW"/>
</dbReference>
<dbReference type="Pfam" id="PF13458">
    <property type="entry name" value="Peripla_BP_6"/>
    <property type="match status" value="1"/>
</dbReference>
<evidence type="ECO:0000256" key="4">
    <source>
        <dbReference type="ARBA" id="ARBA00022970"/>
    </source>
</evidence>
<sequence length="393" mass="41985">MKRSLFLVCLLTLLVLAGGCGKAKTTTTPAATKAQKEPYTIGAILDTSGPAASLGEPERDTLQMVVEELNAKGGIDGHPVELILLDNKSSESEAVLAAKRLVNEDKVLAIIGCSQTGTSLAIVDTVTKAQVPMISVASSAKIVTPPSERRWIFKTTQNNEIVAQKMIAYLKQKGIKDVAVLSVNNAYGRDGAGTFIELAAKNGINVVLHEKFEATDTDMTAQLAKVKASPAKATAVFAIPPAASIVTKNFRDLGLQMPLLHCHGIGNKKFLELAGDAANGVVAPMGKLLVAEQLPDNDPQKQVLLKFIADYQKKYHVRPTTFSGHAYDAFYLLVNAIKQAGPDRAKIRDALEQTTGFVGVSGVFNMSAQDHSGLGEDAMVLVEVKDGKWHLLQ</sequence>
<dbReference type="InterPro" id="IPR028082">
    <property type="entry name" value="Peripla_BP_I"/>
</dbReference>
<dbReference type="SUPFAM" id="SSF53822">
    <property type="entry name" value="Periplasmic binding protein-like I"/>
    <property type="match status" value="1"/>
</dbReference>
<proteinExistence type="inferred from homology"/>
<evidence type="ECO:0000256" key="2">
    <source>
        <dbReference type="ARBA" id="ARBA00022448"/>
    </source>
</evidence>
<dbReference type="EMBL" id="RKRE01000003">
    <property type="protein sequence ID" value="RPF42450.1"/>
    <property type="molecule type" value="Genomic_DNA"/>
</dbReference>
<comment type="similarity">
    <text evidence="1">Belongs to the leucine-binding protein family.</text>
</comment>
<dbReference type="PRINTS" id="PR00337">
    <property type="entry name" value="LEUILEVALBP"/>
</dbReference>
<dbReference type="InterPro" id="IPR028081">
    <property type="entry name" value="Leu-bd"/>
</dbReference>
<comment type="caution">
    <text evidence="7">The sequence shown here is derived from an EMBL/GenBank/DDBJ whole genome shotgun (WGS) entry which is preliminary data.</text>
</comment>
<keyword evidence="8" id="KW-1185">Reference proteome</keyword>
<evidence type="ECO:0000256" key="3">
    <source>
        <dbReference type="ARBA" id="ARBA00022729"/>
    </source>
</evidence>
<evidence type="ECO:0000313" key="8">
    <source>
        <dbReference type="Proteomes" id="UP000282654"/>
    </source>
</evidence>
<organism evidence="7 8">
    <name type="scientific">Thermodesulfitimonas autotrophica</name>
    <dbReference type="NCBI Taxonomy" id="1894989"/>
    <lineage>
        <taxon>Bacteria</taxon>
        <taxon>Bacillati</taxon>
        <taxon>Bacillota</taxon>
        <taxon>Clostridia</taxon>
        <taxon>Thermoanaerobacterales</taxon>
        <taxon>Thermoanaerobacteraceae</taxon>
        <taxon>Thermodesulfitimonas</taxon>
    </lineage>
</organism>
<dbReference type="OrthoDB" id="9783240at2"/>
<gene>
    <name evidence="7" type="ORF">EDD75_1551</name>
</gene>
<keyword evidence="2" id="KW-0813">Transport</keyword>
<name>A0A3N5AEN5_9THEO</name>
<reference evidence="7 8" key="1">
    <citation type="submission" date="2018-11" db="EMBL/GenBank/DDBJ databases">
        <title>Genomic Encyclopedia of Type Strains, Phase IV (KMG-IV): sequencing the most valuable type-strain genomes for metagenomic binning, comparative biology and taxonomic classification.</title>
        <authorList>
            <person name="Goeker M."/>
        </authorList>
    </citation>
    <scope>NUCLEOTIDE SEQUENCE [LARGE SCALE GENOMIC DNA]</scope>
    <source>
        <strain evidence="7 8">DSM 102936</strain>
    </source>
</reference>
<evidence type="ECO:0000313" key="7">
    <source>
        <dbReference type="EMBL" id="RPF42450.1"/>
    </source>
</evidence>
<evidence type="ECO:0000259" key="6">
    <source>
        <dbReference type="Pfam" id="PF13458"/>
    </source>
</evidence>
<feature type="signal peptide" evidence="5">
    <location>
        <begin position="1"/>
        <end position="17"/>
    </location>
</feature>
<dbReference type="PANTHER" id="PTHR30483:SF38">
    <property type="entry name" value="BLR7848 PROTEIN"/>
    <property type="match status" value="1"/>
</dbReference>
<dbReference type="PANTHER" id="PTHR30483">
    <property type="entry name" value="LEUCINE-SPECIFIC-BINDING PROTEIN"/>
    <property type="match status" value="1"/>
</dbReference>
<dbReference type="RefSeq" id="WP_123930551.1">
    <property type="nucleotide sequence ID" value="NZ_RKRE01000003.1"/>
</dbReference>
<dbReference type="Gene3D" id="3.40.50.2300">
    <property type="match status" value="2"/>
</dbReference>
<dbReference type="InterPro" id="IPR051010">
    <property type="entry name" value="BCAA_transport"/>
</dbReference>
<dbReference type="CDD" id="cd06333">
    <property type="entry name" value="PBP1_ABC_RPA1789-like"/>
    <property type="match status" value="1"/>
</dbReference>
<protein>
    <submittedName>
        <fullName evidence="7">Amino acid/amide ABC transporter substrate-binding protein (HAAT family)</fullName>
    </submittedName>
</protein>
<keyword evidence="4" id="KW-0029">Amino-acid transport</keyword>
<dbReference type="PROSITE" id="PS51257">
    <property type="entry name" value="PROKAR_LIPOPROTEIN"/>
    <property type="match status" value="1"/>
</dbReference>
<accession>A0A3N5AEN5</accession>